<evidence type="ECO:0008006" key="3">
    <source>
        <dbReference type="Google" id="ProtNLM"/>
    </source>
</evidence>
<dbReference type="InterPro" id="IPR036590">
    <property type="entry name" value="SRAP-like"/>
</dbReference>
<dbReference type="SUPFAM" id="SSF143081">
    <property type="entry name" value="BB1717-like"/>
    <property type="match status" value="1"/>
</dbReference>
<evidence type="ECO:0000313" key="1">
    <source>
        <dbReference type="EMBL" id="BBF70552.1"/>
    </source>
</evidence>
<accession>A0ABM7G7A0</accession>
<dbReference type="Proteomes" id="UP001059971">
    <property type="component" value="Chromosome 1"/>
</dbReference>
<dbReference type="EMBL" id="AP018817">
    <property type="protein sequence ID" value="BBF70552.1"/>
    <property type="molecule type" value="Genomic_DNA"/>
</dbReference>
<protein>
    <recommendedName>
        <fullName evidence="3">DUF159 family protein</fullName>
    </recommendedName>
</protein>
<evidence type="ECO:0000313" key="2">
    <source>
        <dbReference type="Proteomes" id="UP001059971"/>
    </source>
</evidence>
<dbReference type="InterPro" id="IPR003738">
    <property type="entry name" value="SRAP"/>
</dbReference>
<keyword evidence="2" id="KW-1185">Reference proteome</keyword>
<proteinExistence type="predicted"/>
<sequence length="209" mass="23565">MSEVAHYFGAEMPVPVDLPSETTEGACGLVVFENKGRRVIRGVSWGFPRLTREMRERGEEPGIIGLVADLTNPMWDQMALDPRYRCLIVMSHFANPDGVPGARTRTWFSLNHMPLMAWAGFCRNIPDQGPRFAGVSMDANAAVAPTNDRMPVLLDPHEYDRWLHSPIQDVIGFQFRAPFSAERFKVERTQDLWNSGKRPPSADKQLALL</sequence>
<reference evidence="1" key="1">
    <citation type="submission" date="2018-07" db="EMBL/GenBank/DDBJ databases">
        <title>Complete genome sequence of Sphingomonas bisphenolicum strain AO1, a bisphenol A degradative bacterium isolated from Japanese farm field.</title>
        <authorList>
            <person name="Murakami M."/>
            <person name="Koh M."/>
            <person name="Koba S."/>
            <person name="Matsumura Y."/>
        </authorList>
    </citation>
    <scope>NUCLEOTIDE SEQUENCE</scope>
    <source>
        <strain evidence="1">AO1</strain>
    </source>
</reference>
<organism evidence="1 2">
    <name type="scientific">Sphingomonas bisphenolicum</name>
    <dbReference type="NCBI Taxonomy" id="296544"/>
    <lineage>
        <taxon>Bacteria</taxon>
        <taxon>Pseudomonadati</taxon>
        <taxon>Pseudomonadota</taxon>
        <taxon>Alphaproteobacteria</taxon>
        <taxon>Sphingomonadales</taxon>
        <taxon>Sphingomonadaceae</taxon>
        <taxon>Sphingomonas</taxon>
    </lineage>
</organism>
<gene>
    <name evidence="1" type="ORF">SBA_ch1_27520</name>
</gene>
<name>A0ABM7G7A0_9SPHN</name>
<dbReference type="Gene3D" id="3.90.1680.10">
    <property type="entry name" value="SOS response associated peptidase-like"/>
    <property type="match status" value="1"/>
</dbReference>
<dbReference type="Pfam" id="PF02586">
    <property type="entry name" value="SRAP"/>
    <property type="match status" value="1"/>
</dbReference>